<name>A0ABR1G938_AURAN</name>
<sequence>MAEDDELPAEEAGGETEAASAWNILQSPAGKLVAAAGGGFVAYQCLRAASAIGDDAPAHVQKDLLEQTFTFGKKKLDEACEGFSLLYGAFGLAPKKKPKAKAPPAPAPAPAAAAPAPAPAAGGSAPGAGRGGSRAGAGRGGSRAGAGRAGDAEDAEDGKQQRKEDGKKRRKEKRRAKKKRKEEEKAKAAAAPPEAPETPRAPPKERREATLPPPPRRDDDDDRDEEAAETAPAAEVDDDDEPVAVDDPKKIISRDLLIAYDQENPKRPGTSSHFRYEAYKRATSGAAFLALGGTLADLRYDLGRGFVVAGAPRRAHKNCGALVVAVPKTSYDLDADAVDDDGQHSDDECEPAAESGLYGRKRKQRTLFLAECASVDNKKLRRSATM</sequence>
<feature type="region of interest" description="Disordered" evidence="1">
    <location>
        <begin position="95"/>
        <end position="249"/>
    </location>
</feature>
<feature type="compositionally biased region" description="Basic residues" evidence="1">
    <location>
        <begin position="168"/>
        <end position="180"/>
    </location>
</feature>
<reference evidence="2 3" key="1">
    <citation type="submission" date="2024-03" db="EMBL/GenBank/DDBJ databases">
        <title>Aureococcus anophagefferens CCMP1851 and Kratosvirus quantuckense: Draft genome of a second virus-susceptible host strain in the model system.</title>
        <authorList>
            <person name="Chase E."/>
            <person name="Truchon A.R."/>
            <person name="Schepens W."/>
            <person name="Wilhelm S.W."/>
        </authorList>
    </citation>
    <scope>NUCLEOTIDE SEQUENCE [LARGE SCALE GENOMIC DNA]</scope>
    <source>
        <strain evidence="2 3">CCMP1851</strain>
    </source>
</reference>
<dbReference type="Proteomes" id="UP001363151">
    <property type="component" value="Unassembled WGS sequence"/>
</dbReference>
<organism evidence="2 3">
    <name type="scientific">Aureococcus anophagefferens</name>
    <name type="common">Harmful bloom alga</name>
    <dbReference type="NCBI Taxonomy" id="44056"/>
    <lineage>
        <taxon>Eukaryota</taxon>
        <taxon>Sar</taxon>
        <taxon>Stramenopiles</taxon>
        <taxon>Ochrophyta</taxon>
        <taxon>Pelagophyceae</taxon>
        <taxon>Pelagomonadales</taxon>
        <taxon>Pelagomonadaceae</taxon>
        <taxon>Aureococcus</taxon>
    </lineage>
</organism>
<feature type="compositionally biased region" description="Acidic residues" evidence="1">
    <location>
        <begin position="1"/>
        <end position="14"/>
    </location>
</feature>
<accession>A0ABR1G938</accession>
<proteinExistence type="predicted"/>
<gene>
    <name evidence="2" type="ORF">SO694_00005025</name>
</gene>
<feature type="compositionally biased region" description="Basic and acidic residues" evidence="1">
    <location>
        <begin position="157"/>
        <end position="167"/>
    </location>
</feature>
<comment type="caution">
    <text evidence="2">The sequence shown here is derived from an EMBL/GenBank/DDBJ whole genome shotgun (WGS) entry which is preliminary data.</text>
</comment>
<feature type="region of interest" description="Disordered" evidence="1">
    <location>
        <begin position="1"/>
        <end position="20"/>
    </location>
</feature>
<protein>
    <submittedName>
        <fullName evidence="2">Uncharacterized protein</fullName>
    </submittedName>
</protein>
<dbReference type="EMBL" id="JBBJCI010000039">
    <property type="protein sequence ID" value="KAK7249810.1"/>
    <property type="molecule type" value="Genomic_DNA"/>
</dbReference>
<keyword evidence="3" id="KW-1185">Reference proteome</keyword>
<evidence type="ECO:0000313" key="3">
    <source>
        <dbReference type="Proteomes" id="UP001363151"/>
    </source>
</evidence>
<feature type="compositionally biased region" description="Gly residues" evidence="1">
    <location>
        <begin position="124"/>
        <end position="148"/>
    </location>
</feature>
<feature type="compositionally biased region" description="Low complexity" evidence="1">
    <location>
        <begin position="110"/>
        <end position="123"/>
    </location>
</feature>
<feature type="compositionally biased region" description="Acidic residues" evidence="1">
    <location>
        <begin position="219"/>
        <end position="228"/>
    </location>
</feature>
<evidence type="ECO:0000313" key="2">
    <source>
        <dbReference type="EMBL" id="KAK7249810.1"/>
    </source>
</evidence>
<evidence type="ECO:0000256" key="1">
    <source>
        <dbReference type="SAM" id="MobiDB-lite"/>
    </source>
</evidence>
<feature type="compositionally biased region" description="Acidic residues" evidence="1">
    <location>
        <begin position="235"/>
        <end position="244"/>
    </location>
</feature>